<sequence>MSILNVLLSADHLAVTVDTLAQDAQTGAHSEGAKLLLLPQHNAVLATRGSAQFFLRIYELCLQASFRADFTIERLSGELGGVIDRLWPNYVSAAAAAGIPISAMHTELVLGGWSAHAQRMVATAYAKSEDGRPAVVQALVGGLASPGEPLRNQPAGMGRAELMAAGRLQAAYLNGDSERPLAGGRLLAAILSKGQATVLDLGGL</sequence>
<comment type="caution">
    <text evidence="2">The sequence shown here is derived from an EMBL/GenBank/DDBJ whole genome shotgun (WGS) entry which is preliminary data.</text>
</comment>
<dbReference type="Proteomes" id="UP000634179">
    <property type="component" value="Unassembled WGS sequence"/>
</dbReference>
<dbReference type="OrthoDB" id="6041322at2"/>
<reference evidence="2" key="1">
    <citation type="submission" date="2020-11" db="EMBL/GenBank/DDBJ databases">
        <title>Enhanced detection system for hospital associated transmission using whole genome sequencing surveillance.</title>
        <authorList>
            <person name="Harrison L.H."/>
            <person name="Van Tyne D."/>
            <person name="Marsh J.W."/>
            <person name="Griffith M.P."/>
            <person name="Snyder D.J."/>
            <person name="Cooper V.S."/>
            <person name="Mustapha M."/>
        </authorList>
    </citation>
    <scope>NUCLEOTIDE SEQUENCE</scope>
    <source>
        <strain evidence="2">STEN00053</strain>
    </source>
</reference>
<organism evidence="2 3">
    <name type="scientific">Stenotrophomonas maltophilia</name>
    <name type="common">Pseudomonas maltophilia</name>
    <name type="synonym">Xanthomonas maltophilia</name>
    <dbReference type="NCBI Taxonomy" id="40324"/>
    <lineage>
        <taxon>Bacteria</taxon>
        <taxon>Pseudomonadati</taxon>
        <taxon>Pseudomonadota</taxon>
        <taxon>Gammaproteobacteria</taxon>
        <taxon>Lysobacterales</taxon>
        <taxon>Lysobacteraceae</taxon>
        <taxon>Stenotrophomonas</taxon>
        <taxon>Stenotrophomonas maltophilia group</taxon>
    </lineage>
</organism>
<proteinExistence type="predicted"/>
<dbReference type="EMBL" id="JADUOV010000008">
    <property type="protein sequence ID" value="MBH1790783.1"/>
    <property type="molecule type" value="Genomic_DNA"/>
</dbReference>
<dbReference type="AlphaFoldDB" id="A0A2J0SP10"/>
<dbReference type="Proteomes" id="UP001218208">
    <property type="component" value="Unassembled WGS sequence"/>
</dbReference>
<accession>A0A2J0SP10</accession>
<protein>
    <submittedName>
        <fullName evidence="2">Uncharacterized protein</fullName>
    </submittedName>
</protein>
<evidence type="ECO:0000313" key="3">
    <source>
        <dbReference type="Proteomes" id="UP000634179"/>
    </source>
</evidence>
<dbReference type="RefSeq" id="WP_032971128.1">
    <property type="nucleotide sequence ID" value="NZ_AP021908.1"/>
</dbReference>
<gene>
    <name evidence="2" type="ORF">I5V89_12970</name>
    <name evidence="1" type="ORF">QEG23_002137</name>
</gene>
<evidence type="ECO:0000313" key="2">
    <source>
        <dbReference type="EMBL" id="MBH1790783.1"/>
    </source>
</evidence>
<reference evidence="1" key="2">
    <citation type="submission" date="2022-07" db="EMBL/GenBank/DDBJ databases">
        <authorList>
            <consortium name="DAFM: The Division of Animal and Food Microbiology"/>
        </authorList>
    </citation>
    <scope>NUCLEOTIDE SEQUENCE</scope>
    <source>
        <strain evidence="1">19MO01SH01-2</strain>
    </source>
</reference>
<name>A0A2J0SP10_STEMA</name>
<dbReference type="GeneID" id="93743357"/>
<evidence type="ECO:0000313" key="1">
    <source>
        <dbReference type="EMBL" id="EKT4092618.1"/>
    </source>
</evidence>
<dbReference type="EMBL" id="ABLOJW010000010">
    <property type="protein sequence ID" value="EKT4092618.1"/>
    <property type="molecule type" value="Genomic_DNA"/>
</dbReference>